<dbReference type="EMBL" id="FIFN01000002">
    <property type="protein sequence ID" value="CYT89339.1"/>
    <property type="molecule type" value="Genomic_DNA"/>
</dbReference>
<sequence>MSVIEFKKLSSKLLKVSKIETLSGCGTKRTQQTKGWY</sequence>
<protein>
    <submittedName>
        <fullName evidence="1">Uncharacterized protein</fullName>
    </submittedName>
</protein>
<name>A0A0Z9KUN0_STRSU</name>
<accession>A0A0Z9KUN0</accession>
<dbReference type="Proteomes" id="UP000075081">
    <property type="component" value="Unassembled WGS sequence"/>
</dbReference>
<gene>
    <name evidence="1" type="ORF">ERS132462_00354</name>
    <name evidence="2" type="ORF">ERS156295_00136</name>
</gene>
<evidence type="ECO:0000313" key="3">
    <source>
        <dbReference type="Proteomes" id="UP000072003"/>
    </source>
</evidence>
<evidence type="ECO:0000313" key="4">
    <source>
        <dbReference type="Proteomes" id="UP000075081"/>
    </source>
</evidence>
<dbReference type="RefSeq" id="WP_014636519.1">
    <property type="nucleotide sequence ID" value="NZ_BCBY01000008.1"/>
</dbReference>
<dbReference type="EMBL" id="FISW01000001">
    <property type="protein sequence ID" value="CZA72293.1"/>
    <property type="molecule type" value="Genomic_DNA"/>
</dbReference>
<organism evidence="1 3">
    <name type="scientific">Streptococcus suis</name>
    <dbReference type="NCBI Taxonomy" id="1307"/>
    <lineage>
        <taxon>Bacteria</taxon>
        <taxon>Bacillati</taxon>
        <taxon>Bacillota</taxon>
        <taxon>Bacilli</taxon>
        <taxon>Lactobacillales</taxon>
        <taxon>Streptococcaceae</taxon>
        <taxon>Streptococcus</taxon>
    </lineage>
</organism>
<evidence type="ECO:0000313" key="2">
    <source>
        <dbReference type="EMBL" id="CZA72293.1"/>
    </source>
</evidence>
<dbReference type="AlphaFoldDB" id="A0A0Z9KUN0"/>
<reference evidence="3 4" key="1">
    <citation type="submission" date="2016-02" db="EMBL/GenBank/DDBJ databases">
        <authorList>
            <consortium name="Pathogen Informatics"/>
        </authorList>
    </citation>
    <scope>NUCLEOTIDE SEQUENCE [LARGE SCALE GENOMIC DNA]</scope>
    <source>
        <strain evidence="2 4">FX230</strain>
        <strain evidence="1 3">LSS100</strain>
    </source>
</reference>
<dbReference type="Proteomes" id="UP000072003">
    <property type="component" value="Unassembled WGS sequence"/>
</dbReference>
<proteinExistence type="predicted"/>
<evidence type="ECO:0000313" key="1">
    <source>
        <dbReference type="EMBL" id="CYT89339.1"/>
    </source>
</evidence>